<dbReference type="InterPro" id="IPR001019">
    <property type="entry name" value="Gprotein_alpha_su"/>
</dbReference>
<dbReference type="Gene3D" id="3.40.50.300">
    <property type="entry name" value="P-loop containing nucleotide triphosphate hydrolases"/>
    <property type="match status" value="1"/>
</dbReference>
<evidence type="ECO:0000313" key="6">
    <source>
        <dbReference type="Proteomes" id="UP000775213"/>
    </source>
</evidence>
<evidence type="ECO:0000313" key="5">
    <source>
        <dbReference type="EMBL" id="KAH0462490.1"/>
    </source>
</evidence>
<name>A0AAV7H2N8_DENCH</name>
<dbReference type="GO" id="GO:0005737">
    <property type="term" value="C:cytoplasm"/>
    <property type="evidence" value="ECO:0007669"/>
    <property type="project" value="TreeGrafter"/>
</dbReference>
<dbReference type="GO" id="GO:0007188">
    <property type="term" value="P:adenylate cyclase-modulating G protein-coupled receptor signaling pathway"/>
    <property type="evidence" value="ECO:0007669"/>
    <property type="project" value="TreeGrafter"/>
</dbReference>
<dbReference type="Proteomes" id="UP000775213">
    <property type="component" value="Unassembled WGS sequence"/>
</dbReference>
<keyword evidence="3" id="KW-0807">Transducer</keyword>
<keyword evidence="6" id="KW-1185">Reference proteome</keyword>
<proteinExistence type="predicted"/>
<dbReference type="SUPFAM" id="SSF52540">
    <property type="entry name" value="P-loop containing nucleoside triphosphate hydrolases"/>
    <property type="match status" value="1"/>
</dbReference>
<comment type="caution">
    <text evidence="5">The sequence shown here is derived from an EMBL/GenBank/DDBJ whole genome shotgun (WGS) entry which is preliminary data.</text>
</comment>
<keyword evidence="1 4" id="KW-0547">Nucleotide-binding</keyword>
<sequence>MFEDVRSVIFCVALSVYDLYGAHAPGSNKPLMSRMLQSMDCLRLQSGNHAFETPFVLVLNKYDIFEEKISKSPLVFCECFSGFSLRTNHNNQSLAQLACYYMAMKLTDFYFHHQLQALCLSCESARSANC</sequence>
<accession>A0AAV7H2N8</accession>
<organism evidence="5 6">
    <name type="scientific">Dendrobium chrysotoxum</name>
    <name type="common">Orchid</name>
    <dbReference type="NCBI Taxonomy" id="161865"/>
    <lineage>
        <taxon>Eukaryota</taxon>
        <taxon>Viridiplantae</taxon>
        <taxon>Streptophyta</taxon>
        <taxon>Embryophyta</taxon>
        <taxon>Tracheophyta</taxon>
        <taxon>Spermatophyta</taxon>
        <taxon>Magnoliopsida</taxon>
        <taxon>Liliopsida</taxon>
        <taxon>Asparagales</taxon>
        <taxon>Orchidaceae</taxon>
        <taxon>Epidendroideae</taxon>
        <taxon>Malaxideae</taxon>
        <taxon>Dendrobiinae</taxon>
        <taxon>Dendrobium</taxon>
    </lineage>
</organism>
<dbReference type="PANTHER" id="PTHR10218">
    <property type="entry name" value="GTP-BINDING PROTEIN ALPHA SUBUNIT"/>
    <property type="match status" value="1"/>
</dbReference>
<dbReference type="GO" id="GO:0001664">
    <property type="term" value="F:G protein-coupled receptor binding"/>
    <property type="evidence" value="ECO:0007669"/>
    <property type="project" value="TreeGrafter"/>
</dbReference>
<dbReference type="InterPro" id="IPR027417">
    <property type="entry name" value="P-loop_NTPase"/>
</dbReference>
<evidence type="ECO:0000256" key="2">
    <source>
        <dbReference type="ARBA" id="ARBA00023134"/>
    </source>
</evidence>
<dbReference type="AlphaFoldDB" id="A0AAV7H2N8"/>
<keyword evidence="2 4" id="KW-0342">GTP-binding</keyword>
<reference evidence="5 6" key="1">
    <citation type="journal article" date="2021" name="Hortic Res">
        <title>Chromosome-scale assembly of the Dendrobium chrysotoxum genome enhances the understanding of orchid evolution.</title>
        <authorList>
            <person name="Zhang Y."/>
            <person name="Zhang G.Q."/>
            <person name="Zhang D."/>
            <person name="Liu X.D."/>
            <person name="Xu X.Y."/>
            <person name="Sun W.H."/>
            <person name="Yu X."/>
            <person name="Zhu X."/>
            <person name="Wang Z.W."/>
            <person name="Zhao X."/>
            <person name="Zhong W.Y."/>
            <person name="Chen H."/>
            <person name="Yin W.L."/>
            <person name="Huang T."/>
            <person name="Niu S.C."/>
            <person name="Liu Z.J."/>
        </authorList>
    </citation>
    <scope>NUCLEOTIDE SEQUENCE [LARGE SCALE GENOMIC DNA]</scope>
    <source>
        <strain evidence="5">Lindl</strain>
    </source>
</reference>
<feature type="binding site" evidence="4">
    <location>
        <begin position="60"/>
        <end position="63"/>
    </location>
    <ligand>
        <name>GTP</name>
        <dbReference type="ChEBI" id="CHEBI:37565"/>
    </ligand>
</feature>
<evidence type="ECO:0000256" key="3">
    <source>
        <dbReference type="ARBA" id="ARBA00023224"/>
    </source>
</evidence>
<dbReference type="GO" id="GO:0005525">
    <property type="term" value="F:GTP binding"/>
    <property type="evidence" value="ECO:0007669"/>
    <property type="project" value="UniProtKB-KW"/>
</dbReference>
<evidence type="ECO:0000256" key="4">
    <source>
        <dbReference type="PIRSR" id="PIRSR601019-1"/>
    </source>
</evidence>
<dbReference type="GO" id="GO:0005834">
    <property type="term" value="C:heterotrimeric G-protein complex"/>
    <property type="evidence" value="ECO:0007669"/>
    <property type="project" value="TreeGrafter"/>
</dbReference>
<gene>
    <name evidence="5" type="ORF">IEQ34_010065</name>
</gene>
<dbReference type="Pfam" id="PF00503">
    <property type="entry name" value="G-alpha"/>
    <property type="match status" value="1"/>
</dbReference>
<dbReference type="PROSITE" id="PS51882">
    <property type="entry name" value="G_ALPHA"/>
    <property type="match status" value="1"/>
</dbReference>
<dbReference type="GO" id="GO:0031683">
    <property type="term" value="F:G-protein beta/gamma-subunit complex binding"/>
    <property type="evidence" value="ECO:0007669"/>
    <property type="project" value="InterPro"/>
</dbReference>
<protein>
    <submittedName>
        <fullName evidence="5">Uncharacterized protein</fullName>
    </submittedName>
</protein>
<dbReference type="EMBL" id="JAGFBR010000009">
    <property type="protein sequence ID" value="KAH0462490.1"/>
    <property type="molecule type" value="Genomic_DNA"/>
</dbReference>
<dbReference type="GO" id="GO:0003924">
    <property type="term" value="F:GTPase activity"/>
    <property type="evidence" value="ECO:0007669"/>
    <property type="project" value="InterPro"/>
</dbReference>
<dbReference type="PANTHER" id="PTHR10218:SF334">
    <property type="entry name" value="EXTRA-LARGE GUANINE NUCLEOTIDE-BINDING PROTEIN 3"/>
    <property type="match status" value="1"/>
</dbReference>
<evidence type="ECO:0000256" key="1">
    <source>
        <dbReference type="ARBA" id="ARBA00022741"/>
    </source>
</evidence>